<dbReference type="Proteomes" id="UP000001203">
    <property type="component" value="Chromosome circular"/>
</dbReference>
<dbReference type="HOGENOM" id="CLU_091705_5_0_3"/>
<dbReference type="PANTHER" id="PTHR30093:SF44">
    <property type="entry name" value="TYPE II SECRETION SYSTEM CORE PROTEIN G"/>
    <property type="match status" value="1"/>
</dbReference>
<proteinExistence type="predicted"/>
<evidence type="ECO:0000256" key="6">
    <source>
        <dbReference type="SAM" id="MobiDB-lite"/>
    </source>
</evidence>
<organism evidence="8 9">
    <name type="scientific">Crocosphaera subtropica (strain ATCC 51142 / BH68)</name>
    <name type="common">Cyanothece sp. (strain ATCC 51142)</name>
    <dbReference type="NCBI Taxonomy" id="43989"/>
    <lineage>
        <taxon>Bacteria</taxon>
        <taxon>Bacillati</taxon>
        <taxon>Cyanobacteriota</taxon>
        <taxon>Cyanophyceae</taxon>
        <taxon>Oscillatoriophycideae</taxon>
        <taxon>Chroococcales</taxon>
        <taxon>Aphanothecaceae</taxon>
        <taxon>Crocosphaera</taxon>
        <taxon>Crocosphaera subtropica</taxon>
    </lineage>
</organism>
<dbReference type="STRING" id="43989.cce_3381"/>
<evidence type="ECO:0000256" key="3">
    <source>
        <dbReference type="ARBA" id="ARBA00022692"/>
    </source>
</evidence>
<feature type="transmembrane region" description="Helical" evidence="7">
    <location>
        <begin position="20"/>
        <end position="45"/>
    </location>
</feature>
<keyword evidence="5 7" id="KW-0472">Membrane</keyword>
<keyword evidence="9" id="KW-1185">Reference proteome</keyword>
<dbReference type="RefSeq" id="WP_009545448.1">
    <property type="nucleotide sequence ID" value="NC_010546.1"/>
</dbReference>
<dbReference type="eggNOG" id="COG2165">
    <property type="taxonomic scope" value="Bacteria"/>
</dbReference>
<gene>
    <name evidence="8" type="ordered locus">cce_3381</name>
</gene>
<reference evidence="8 9" key="1">
    <citation type="journal article" date="2008" name="Proc. Natl. Acad. Sci. U.S.A.">
        <title>The genome of Cyanothece 51142, a unicellular diazotrophic cyanobacterium important in the marine nitrogen cycle.</title>
        <authorList>
            <person name="Welsh E.A."/>
            <person name="Liberton M."/>
            <person name="Stoeckel J."/>
            <person name="Loh T."/>
            <person name="Elvitigala T."/>
            <person name="Wang C."/>
            <person name="Wollam A."/>
            <person name="Fulton R.S."/>
            <person name="Clifton S.W."/>
            <person name="Jacobs J.M."/>
            <person name="Aurora R."/>
            <person name="Ghosh B.K."/>
            <person name="Sherman L.A."/>
            <person name="Smith R.D."/>
            <person name="Wilson R.K."/>
            <person name="Pakrasi H.B."/>
        </authorList>
    </citation>
    <scope>NUCLEOTIDE SEQUENCE [LARGE SCALE GENOMIC DNA]</scope>
    <source>
        <strain evidence="9">ATCC 51142 / BH68</strain>
    </source>
</reference>
<dbReference type="PROSITE" id="PS00409">
    <property type="entry name" value="PROKAR_NTER_METHYL"/>
    <property type="match status" value="1"/>
</dbReference>
<protein>
    <submittedName>
        <fullName evidence="8">HofG-like general secretion pathway protein</fullName>
    </submittedName>
</protein>
<accession>B1WYW5</accession>
<keyword evidence="3 7" id="KW-0812">Transmembrane</keyword>
<feature type="region of interest" description="Disordered" evidence="6">
    <location>
        <begin position="143"/>
        <end position="162"/>
    </location>
</feature>
<evidence type="ECO:0000256" key="1">
    <source>
        <dbReference type="ARBA" id="ARBA00004167"/>
    </source>
</evidence>
<sequence>MIFLKLFQSVTNKPAKGFTLIELMVVILIVSVLGVIALPMTISAVGKARETEAKQILSSIGQGQQAYFFEHATFATALDSLDVTFSGQYYNFEEPLLINSTAVKHGAIGLNAQQANTREYQLGIYYNLSSFSLVLCQSSTENDVAEAPNSSNDSCIQGTRID</sequence>
<dbReference type="KEGG" id="cyt:cce_3381"/>
<name>B1WYW5_CROS5</name>
<evidence type="ECO:0000256" key="5">
    <source>
        <dbReference type="ARBA" id="ARBA00023136"/>
    </source>
</evidence>
<evidence type="ECO:0000256" key="7">
    <source>
        <dbReference type="SAM" id="Phobius"/>
    </source>
</evidence>
<evidence type="ECO:0000313" key="9">
    <source>
        <dbReference type="Proteomes" id="UP000001203"/>
    </source>
</evidence>
<evidence type="ECO:0000313" key="8">
    <source>
        <dbReference type="EMBL" id="ACB52729.1"/>
    </source>
</evidence>
<comment type="subcellular location">
    <subcellularLocation>
        <location evidence="1">Membrane</location>
        <topology evidence="1">Single-pass membrane protein</topology>
    </subcellularLocation>
</comment>
<dbReference type="SUPFAM" id="SSF54523">
    <property type="entry name" value="Pili subunits"/>
    <property type="match status" value="1"/>
</dbReference>
<keyword evidence="4 7" id="KW-1133">Transmembrane helix</keyword>
<dbReference type="InterPro" id="IPR012902">
    <property type="entry name" value="N_methyl_site"/>
</dbReference>
<dbReference type="GO" id="GO:0016020">
    <property type="term" value="C:membrane"/>
    <property type="evidence" value="ECO:0007669"/>
    <property type="project" value="UniProtKB-SubCell"/>
</dbReference>
<evidence type="ECO:0000256" key="2">
    <source>
        <dbReference type="ARBA" id="ARBA00022481"/>
    </source>
</evidence>
<dbReference type="InterPro" id="IPR045584">
    <property type="entry name" value="Pilin-like"/>
</dbReference>
<dbReference type="Gene3D" id="3.30.700.10">
    <property type="entry name" value="Glycoprotein, Type 4 Pilin"/>
    <property type="match status" value="1"/>
</dbReference>
<dbReference type="PANTHER" id="PTHR30093">
    <property type="entry name" value="GENERAL SECRETION PATHWAY PROTEIN G"/>
    <property type="match status" value="1"/>
</dbReference>
<dbReference type="AlphaFoldDB" id="B1WYW5"/>
<dbReference type="NCBIfam" id="TIGR02532">
    <property type="entry name" value="IV_pilin_GFxxxE"/>
    <property type="match status" value="1"/>
</dbReference>
<dbReference type="Pfam" id="PF16734">
    <property type="entry name" value="Pilin_GH"/>
    <property type="match status" value="1"/>
</dbReference>
<dbReference type="EMBL" id="CP000806">
    <property type="protein sequence ID" value="ACB52729.1"/>
    <property type="molecule type" value="Genomic_DNA"/>
</dbReference>
<dbReference type="OrthoDB" id="467711at2"/>
<evidence type="ECO:0000256" key="4">
    <source>
        <dbReference type="ARBA" id="ARBA00022989"/>
    </source>
</evidence>
<dbReference type="Pfam" id="PF07963">
    <property type="entry name" value="N_methyl"/>
    <property type="match status" value="1"/>
</dbReference>
<dbReference type="InterPro" id="IPR031975">
    <property type="entry name" value="Pilin_GH"/>
</dbReference>
<keyword evidence="2" id="KW-0488">Methylation</keyword>